<accession>A0A377F746</accession>
<gene>
    <name evidence="2" type="primary">zitB_1</name>
    <name evidence="2" type="ORF">NCTC13148_06245</name>
</gene>
<evidence type="ECO:0000313" key="3">
    <source>
        <dbReference type="Proteomes" id="UP000254255"/>
    </source>
</evidence>
<evidence type="ECO:0000256" key="1">
    <source>
        <dbReference type="SAM" id="Phobius"/>
    </source>
</evidence>
<sequence>MAHSHSHTSSHLPEDNNARRLLYAFGVTAGFMLVEVVGGFFLVLWHCWPMRVIC</sequence>
<organism evidence="2 3">
    <name type="scientific">Escherichia coli</name>
    <dbReference type="NCBI Taxonomy" id="562"/>
    <lineage>
        <taxon>Bacteria</taxon>
        <taxon>Pseudomonadati</taxon>
        <taxon>Pseudomonadota</taxon>
        <taxon>Gammaproteobacteria</taxon>
        <taxon>Enterobacterales</taxon>
        <taxon>Enterobacteriaceae</taxon>
        <taxon>Escherichia</taxon>
    </lineage>
</organism>
<dbReference type="AlphaFoldDB" id="A0A377F746"/>
<evidence type="ECO:0000313" key="2">
    <source>
        <dbReference type="EMBL" id="STN25836.1"/>
    </source>
</evidence>
<keyword evidence="1" id="KW-1133">Transmembrane helix</keyword>
<keyword evidence="1" id="KW-0472">Membrane</keyword>
<protein>
    <submittedName>
        <fullName evidence="2">Zinc transporter</fullName>
    </submittedName>
</protein>
<name>A0A377F746_ECOLX</name>
<dbReference type="EMBL" id="UGET01000006">
    <property type="protein sequence ID" value="STN25836.1"/>
    <property type="molecule type" value="Genomic_DNA"/>
</dbReference>
<reference evidence="2 3" key="1">
    <citation type="submission" date="2018-06" db="EMBL/GenBank/DDBJ databases">
        <authorList>
            <consortium name="Pathogen Informatics"/>
            <person name="Doyle S."/>
        </authorList>
    </citation>
    <scope>NUCLEOTIDE SEQUENCE [LARGE SCALE GENOMIC DNA]</scope>
    <source>
        <strain evidence="2 3">NCTC13148</strain>
    </source>
</reference>
<keyword evidence="1" id="KW-0812">Transmembrane</keyword>
<proteinExistence type="predicted"/>
<feature type="transmembrane region" description="Helical" evidence="1">
    <location>
        <begin position="21"/>
        <end position="45"/>
    </location>
</feature>
<dbReference type="Proteomes" id="UP000254255">
    <property type="component" value="Unassembled WGS sequence"/>
</dbReference>